<dbReference type="EMBL" id="JACRDE010000295">
    <property type="protein sequence ID" value="MBI5249997.1"/>
    <property type="molecule type" value="Genomic_DNA"/>
</dbReference>
<comment type="caution">
    <text evidence="1">The sequence shown here is derived from an EMBL/GenBank/DDBJ whole genome shotgun (WGS) entry which is preliminary data.</text>
</comment>
<accession>A0A9D6V6K0</accession>
<gene>
    <name evidence="1" type="ORF">HY912_10930</name>
</gene>
<protein>
    <submittedName>
        <fullName evidence="1">Uncharacterized protein</fullName>
    </submittedName>
</protein>
<organism evidence="1 2">
    <name type="scientific">Desulfomonile tiedjei</name>
    <dbReference type="NCBI Taxonomy" id="2358"/>
    <lineage>
        <taxon>Bacteria</taxon>
        <taxon>Pseudomonadati</taxon>
        <taxon>Thermodesulfobacteriota</taxon>
        <taxon>Desulfomonilia</taxon>
        <taxon>Desulfomonilales</taxon>
        <taxon>Desulfomonilaceae</taxon>
        <taxon>Desulfomonile</taxon>
    </lineage>
</organism>
<sequence length="219" mass="25156">MTILFTQSWDVIPGKFDEYSEFMTNEYNPSLVRLGINLLGGYYVAVGQGPRIKAVATVEEQDYLRKILATDEYRVISAKLMNLVCAYYSKLWVSTGRLIEEPYRVQTGAWKFNQYYNVVPSKEEEHYHFVKEECIPGMKELKVPITGAWRLVIGNGPIILGECSARSIVDIAEAIDTSEYRRLVRTMKKNYATDFSSKILAPTGRIEIPFFMKEMMKGF</sequence>
<name>A0A9D6V6K0_9BACT</name>
<dbReference type="Proteomes" id="UP000807825">
    <property type="component" value="Unassembled WGS sequence"/>
</dbReference>
<reference evidence="1" key="1">
    <citation type="submission" date="2020-07" db="EMBL/GenBank/DDBJ databases">
        <title>Huge and variable diversity of episymbiotic CPR bacteria and DPANN archaea in groundwater ecosystems.</title>
        <authorList>
            <person name="He C.Y."/>
            <person name="Keren R."/>
            <person name="Whittaker M."/>
            <person name="Farag I.F."/>
            <person name="Doudna J."/>
            <person name="Cate J.H.D."/>
            <person name="Banfield J.F."/>
        </authorList>
    </citation>
    <scope>NUCLEOTIDE SEQUENCE</scope>
    <source>
        <strain evidence="1">NC_groundwater_1664_Pr3_B-0.1um_52_9</strain>
    </source>
</reference>
<dbReference type="AlphaFoldDB" id="A0A9D6V6K0"/>
<proteinExistence type="predicted"/>
<evidence type="ECO:0000313" key="1">
    <source>
        <dbReference type="EMBL" id="MBI5249997.1"/>
    </source>
</evidence>
<evidence type="ECO:0000313" key="2">
    <source>
        <dbReference type="Proteomes" id="UP000807825"/>
    </source>
</evidence>